<feature type="region of interest" description="Disordered" evidence="1">
    <location>
        <begin position="389"/>
        <end position="434"/>
    </location>
</feature>
<feature type="compositionally biased region" description="Basic residues" evidence="1">
    <location>
        <begin position="409"/>
        <end position="419"/>
    </location>
</feature>
<feature type="compositionally biased region" description="Low complexity" evidence="1">
    <location>
        <begin position="153"/>
        <end position="164"/>
    </location>
</feature>
<dbReference type="OrthoDB" id="2423195at2759"/>
<feature type="region of interest" description="Disordered" evidence="1">
    <location>
        <begin position="307"/>
        <end position="375"/>
    </location>
</feature>
<name>A0A5J5EKF5_9PEZI</name>
<feature type="compositionally biased region" description="Basic and acidic residues" evidence="1">
    <location>
        <begin position="234"/>
        <end position="249"/>
    </location>
</feature>
<accession>A0A5J5EKF5</accession>
<evidence type="ECO:0000313" key="3">
    <source>
        <dbReference type="Proteomes" id="UP000326924"/>
    </source>
</evidence>
<feature type="compositionally biased region" description="Polar residues" evidence="1">
    <location>
        <begin position="217"/>
        <end position="233"/>
    </location>
</feature>
<evidence type="ECO:0000256" key="1">
    <source>
        <dbReference type="SAM" id="MobiDB-lite"/>
    </source>
</evidence>
<dbReference type="EMBL" id="VXIS01000257">
    <property type="protein sequence ID" value="KAA8895567.1"/>
    <property type="molecule type" value="Genomic_DNA"/>
</dbReference>
<sequence>MDSLIAARPGLSSLFREEINFEKLDVEACMSLLFRELERTGITAPFLADPSGTEYIKQQRLIKILTVFPLWGNARDIITLAATMSGVALKENTASCHDSGIEAIHLSAEQALRCTIDMIHTHYERRGGPAGGKLQLRQAADTIANAPSTSACPPTSAQAPPTVTAAASAPAPSVVVSCNAETKASGSSVQSPPQLSHGTKDLNPPVAPPACPRAESEANTAQNAGPPKVSSNRQRIENDTEDRVEKFTEPRSPTSLLRNRGNIKAGGDAAVDMADTIEDVASREGIRTDRPTIIIDRDDAILEVAIPQAKKESKGKQHEKIPQDSKNLEDEEPDVEHDESPNLLAQEQRQNDMSVAMSEGQQAVQAKPKQRSYKQVYSRVKDTLKEKLKDTKPKPLLASRESSLSPTKVLHRMRSRSKFVQKTAEGRLRHPGKCPADFEWRKLDSGGYRCEGGNHTMSDEEAAREN</sequence>
<dbReference type="Proteomes" id="UP000326924">
    <property type="component" value="Unassembled WGS sequence"/>
</dbReference>
<dbReference type="AlphaFoldDB" id="A0A5J5EKF5"/>
<comment type="caution">
    <text evidence="2">The sequence shown here is derived from an EMBL/GenBank/DDBJ whole genome shotgun (WGS) entry which is preliminary data.</text>
</comment>
<protein>
    <submittedName>
        <fullName evidence="2">Uncharacterized protein</fullName>
    </submittedName>
</protein>
<reference evidence="2 3" key="1">
    <citation type="submission" date="2019-09" db="EMBL/GenBank/DDBJ databases">
        <title>Draft genome of the ectomycorrhizal ascomycete Sphaerosporella brunnea.</title>
        <authorList>
            <consortium name="DOE Joint Genome Institute"/>
            <person name="Benucci G.M."/>
            <person name="Marozzi G."/>
            <person name="Antonielli L."/>
            <person name="Sanchez S."/>
            <person name="Marco P."/>
            <person name="Wang X."/>
            <person name="Falini L.B."/>
            <person name="Barry K."/>
            <person name="Haridas S."/>
            <person name="Lipzen A."/>
            <person name="Labutti K."/>
            <person name="Grigoriev I.V."/>
            <person name="Murat C."/>
            <person name="Martin F."/>
            <person name="Albertini E."/>
            <person name="Donnini D."/>
            <person name="Bonito G."/>
        </authorList>
    </citation>
    <scope>NUCLEOTIDE SEQUENCE [LARGE SCALE GENOMIC DNA]</scope>
    <source>
        <strain evidence="2 3">Sb_GMNB300</strain>
    </source>
</reference>
<gene>
    <name evidence="2" type="ORF">FN846DRAFT_330752</name>
</gene>
<feature type="region of interest" description="Disordered" evidence="1">
    <location>
        <begin position="145"/>
        <end position="164"/>
    </location>
</feature>
<keyword evidence="3" id="KW-1185">Reference proteome</keyword>
<organism evidence="2 3">
    <name type="scientific">Sphaerosporella brunnea</name>
    <dbReference type="NCBI Taxonomy" id="1250544"/>
    <lineage>
        <taxon>Eukaryota</taxon>
        <taxon>Fungi</taxon>
        <taxon>Dikarya</taxon>
        <taxon>Ascomycota</taxon>
        <taxon>Pezizomycotina</taxon>
        <taxon>Pezizomycetes</taxon>
        <taxon>Pezizales</taxon>
        <taxon>Pyronemataceae</taxon>
        <taxon>Sphaerosporella</taxon>
    </lineage>
</organism>
<proteinExistence type="predicted"/>
<dbReference type="InParanoid" id="A0A5J5EKF5"/>
<feature type="compositionally biased region" description="Polar residues" evidence="1">
    <location>
        <begin position="343"/>
        <end position="364"/>
    </location>
</feature>
<feature type="region of interest" description="Disordered" evidence="1">
    <location>
        <begin position="184"/>
        <end position="261"/>
    </location>
</feature>
<feature type="compositionally biased region" description="Polar residues" evidence="1">
    <location>
        <begin position="184"/>
        <end position="197"/>
    </location>
</feature>
<feature type="compositionally biased region" description="Basic and acidic residues" evidence="1">
    <location>
        <begin position="309"/>
        <end position="328"/>
    </location>
</feature>
<evidence type="ECO:0000313" key="2">
    <source>
        <dbReference type="EMBL" id="KAA8895567.1"/>
    </source>
</evidence>